<dbReference type="RefSeq" id="WP_109709345.1">
    <property type="nucleotide sequence ID" value="NZ_QGDS01000003.1"/>
</dbReference>
<comment type="subcellular location">
    <subcellularLocation>
        <location evidence="1">Cell membrane</location>
        <topology evidence="1">Multi-pass membrane protein</topology>
    </subcellularLocation>
</comment>
<feature type="transmembrane region" description="Helical" evidence="8">
    <location>
        <begin position="114"/>
        <end position="139"/>
    </location>
</feature>
<dbReference type="GO" id="GO:0055085">
    <property type="term" value="P:transmembrane transport"/>
    <property type="evidence" value="ECO:0007669"/>
    <property type="project" value="TreeGrafter"/>
</dbReference>
<feature type="transmembrane region" description="Helical" evidence="8">
    <location>
        <begin position="384"/>
        <end position="405"/>
    </location>
</feature>
<evidence type="ECO:0000313" key="10">
    <source>
        <dbReference type="Proteomes" id="UP000254051"/>
    </source>
</evidence>
<evidence type="ECO:0000256" key="8">
    <source>
        <dbReference type="SAM" id="Phobius"/>
    </source>
</evidence>
<feature type="transmembrane region" description="Helical" evidence="8">
    <location>
        <begin position="270"/>
        <end position="292"/>
    </location>
</feature>
<evidence type="ECO:0000256" key="3">
    <source>
        <dbReference type="ARBA" id="ARBA00022448"/>
    </source>
</evidence>
<dbReference type="OrthoDB" id="9793390at2"/>
<organism evidence="9 10">
    <name type="scientific">Faecalicatena contorta</name>
    <dbReference type="NCBI Taxonomy" id="39482"/>
    <lineage>
        <taxon>Bacteria</taxon>
        <taxon>Bacillati</taxon>
        <taxon>Bacillota</taxon>
        <taxon>Clostridia</taxon>
        <taxon>Lachnospirales</taxon>
        <taxon>Lachnospiraceae</taxon>
        <taxon>Faecalicatena</taxon>
    </lineage>
</organism>
<feature type="transmembrane region" description="Helical" evidence="8">
    <location>
        <begin position="299"/>
        <end position="320"/>
    </location>
</feature>
<evidence type="ECO:0000256" key="5">
    <source>
        <dbReference type="ARBA" id="ARBA00022692"/>
    </source>
</evidence>
<accession>A0A316A0M6</accession>
<dbReference type="Proteomes" id="UP000254051">
    <property type="component" value="Unassembled WGS sequence"/>
</dbReference>
<proteinExistence type="inferred from homology"/>
<feature type="transmembrane region" description="Helical" evidence="8">
    <location>
        <begin position="76"/>
        <end position="93"/>
    </location>
</feature>
<evidence type="ECO:0000313" key="9">
    <source>
        <dbReference type="EMBL" id="SUQ13346.1"/>
    </source>
</evidence>
<dbReference type="InterPro" id="IPR002549">
    <property type="entry name" value="AI-2E-like"/>
</dbReference>
<evidence type="ECO:0000256" key="6">
    <source>
        <dbReference type="ARBA" id="ARBA00022989"/>
    </source>
</evidence>
<feature type="transmembrane region" description="Helical" evidence="8">
    <location>
        <begin position="39"/>
        <end position="56"/>
    </location>
</feature>
<comment type="similarity">
    <text evidence="2">Belongs to the autoinducer-2 exporter (AI-2E) (TC 2.A.86) family.</text>
</comment>
<keyword evidence="10" id="KW-1185">Reference proteome</keyword>
<keyword evidence="3" id="KW-0813">Transport</keyword>
<dbReference type="PANTHER" id="PTHR21716:SF53">
    <property type="entry name" value="PERMEASE PERM-RELATED"/>
    <property type="match status" value="1"/>
</dbReference>
<keyword evidence="6 8" id="KW-1133">Transmembrane helix</keyword>
<name>A0A316A0M6_9FIRM</name>
<evidence type="ECO:0000256" key="7">
    <source>
        <dbReference type="ARBA" id="ARBA00023136"/>
    </source>
</evidence>
<feature type="transmembrane region" description="Helical" evidence="8">
    <location>
        <begin position="326"/>
        <end position="347"/>
    </location>
</feature>
<dbReference type="PANTHER" id="PTHR21716">
    <property type="entry name" value="TRANSMEMBRANE PROTEIN"/>
    <property type="match status" value="1"/>
</dbReference>
<keyword evidence="7 8" id="KW-0472">Membrane</keyword>
<dbReference type="AlphaFoldDB" id="A0A316A0M6"/>
<sequence length="455" mass="50356">MNDKTQDKVKKEENTGYYTNRPSFGNYGPSKLRQKFSRGMTIFVVIAACILFYFALLKLPVLSGIIKELFRVLKPIVYGLAIAYLLNPIVKFVESRLKPVLEKKISSQRKVHGMARGTGIFTAIVILLFVIVALFNMMIPELYGSIRSMVITVPSQLNLLAGRIAEMNSQNTTLSLLLTNILKEGTEYIQTWMRSDLLGRINVVMSNLTVGVINIVSELLNAVIGIIVSIYVLFSKEKFASQCKKIVYAIFRPSQANMILHLTVKSNEMFGGFIIGKIIDSVIIGILCFVGLSLLKMPYTMLVSVIVGVTNVIPFFGPYIGAIPSAILILLTDPKMGIYFIIFIFVLQQFDGNILGPKILGDTTGLSAFWVIFAILLGGGLFGIIGMILGVPTFAVIYYIINMLINHMLEKKKLPVDTTAYGVTSYVDSGGAYVYSEEKNLIKEKGNENANKSTE</sequence>
<feature type="transmembrane region" description="Helical" evidence="8">
    <location>
        <begin position="212"/>
        <end position="234"/>
    </location>
</feature>
<evidence type="ECO:0000256" key="2">
    <source>
        <dbReference type="ARBA" id="ARBA00009773"/>
    </source>
</evidence>
<keyword evidence="5 8" id="KW-0812">Transmembrane</keyword>
<evidence type="ECO:0000256" key="1">
    <source>
        <dbReference type="ARBA" id="ARBA00004651"/>
    </source>
</evidence>
<evidence type="ECO:0000256" key="4">
    <source>
        <dbReference type="ARBA" id="ARBA00022475"/>
    </source>
</evidence>
<keyword evidence="4" id="KW-1003">Cell membrane</keyword>
<dbReference type="EMBL" id="UHJJ01000003">
    <property type="protein sequence ID" value="SUQ13346.1"/>
    <property type="molecule type" value="Genomic_DNA"/>
</dbReference>
<dbReference type="GO" id="GO:0005886">
    <property type="term" value="C:plasma membrane"/>
    <property type="evidence" value="ECO:0007669"/>
    <property type="project" value="UniProtKB-SubCell"/>
</dbReference>
<reference evidence="10" key="1">
    <citation type="submission" date="2017-07" db="EMBL/GenBank/DDBJ databases">
        <authorList>
            <person name="Varghese N."/>
            <person name="Submissions S."/>
        </authorList>
    </citation>
    <scope>NUCLEOTIDE SEQUENCE [LARGE SCALE GENOMIC DNA]</scope>
    <source>
        <strain evidence="10">NLAE-zl-C134</strain>
    </source>
</reference>
<dbReference type="Pfam" id="PF01594">
    <property type="entry name" value="AI-2E_transport"/>
    <property type="match status" value="1"/>
</dbReference>
<gene>
    <name evidence="9" type="ORF">SAMN05216529_10371</name>
</gene>
<protein>
    <submittedName>
        <fullName evidence="9">Predicted PurR-regulated permease PerM</fullName>
    </submittedName>
</protein>